<accession>A0A1X7SIW3</accession>
<dbReference type="AlphaFoldDB" id="A0A1X7SIW3"/>
<dbReference type="EnsemblMetazoa" id="Aqu2.1.01983_001">
    <property type="protein sequence ID" value="Aqu2.1.01983_001"/>
    <property type="gene ID" value="Aqu2.1.01983"/>
</dbReference>
<dbReference type="InParanoid" id="A0A1X7SIW3"/>
<organism evidence="1">
    <name type="scientific">Amphimedon queenslandica</name>
    <name type="common">Sponge</name>
    <dbReference type="NCBI Taxonomy" id="400682"/>
    <lineage>
        <taxon>Eukaryota</taxon>
        <taxon>Metazoa</taxon>
        <taxon>Porifera</taxon>
        <taxon>Demospongiae</taxon>
        <taxon>Heteroscleromorpha</taxon>
        <taxon>Haplosclerida</taxon>
        <taxon>Niphatidae</taxon>
        <taxon>Amphimedon</taxon>
    </lineage>
</organism>
<proteinExistence type="predicted"/>
<reference evidence="1" key="1">
    <citation type="submission" date="2017-05" db="UniProtKB">
        <authorList>
            <consortium name="EnsemblMetazoa"/>
        </authorList>
    </citation>
    <scope>IDENTIFICATION</scope>
</reference>
<name>A0A1X7SIW3_AMPQE</name>
<evidence type="ECO:0000313" key="1">
    <source>
        <dbReference type="EnsemblMetazoa" id="Aqu2.1.01983_001"/>
    </source>
</evidence>
<sequence length="330" mass="37468">MYMYGVIFIVENEEKEKESLQQSEVEPEEEYMDQHYTQEDSGSGEGYACLMFYEKNSFIYFTAVPAKMVIALLEYIKDHHRFAEVGPIHYFHFKWFNGFIELNFNEKPPAGWTLIPLIKSCRLYQEDIDSFDGTDESIPPYCFISFQGSPDAVPTLHYSVPLVGVADPVTLFIHRTMKSTAPPAAPYTGLVYHEKKEEEHLIIFTAAKYKDISNAVNCIENQYPLARVNQLIGFDFDSNHGHIELILDASQDQSITGWTIKPHSTKLLKDQVDRFSFTKNLPPSCLVSFQGSPLADPTLHYSVPLVGVAEPKTIDLLLKSPTTSSQGKYI</sequence>
<protein>
    <submittedName>
        <fullName evidence="1">Uncharacterized protein</fullName>
    </submittedName>
</protein>